<protein>
    <recommendedName>
        <fullName evidence="2">DUF7953 domain-containing protein</fullName>
    </recommendedName>
</protein>
<keyword evidence="1" id="KW-1133">Transmembrane helix</keyword>
<feature type="non-terminal residue" evidence="3">
    <location>
        <position position="1"/>
    </location>
</feature>
<dbReference type="PANTHER" id="PTHR33780">
    <property type="entry name" value="EXPRESSED PROTEIN"/>
    <property type="match status" value="1"/>
</dbReference>
<dbReference type="Pfam" id="PF25829">
    <property type="entry name" value="DUF7953"/>
    <property type="match status" value="1"/>
</dbReference>
<feature type="transmembrane region" description="Helical" evidence="1">
    <location>
        <begin position="95"/>
        <end position="115"/>
    </location>
</feature>
<dbReference type="InterPro" id="IPR057713">
    <property type="entry name" value="DUF7953"/>
</dbReference>
<name>A0AAV0PN10_9ROSI</name>
<organism evidence="3 4">
    <name type="scientific">Linum tenue</name>
    <dbReference type="NCBI Taxonomy" id="586396"/>
    <lineage>
        <taxon>Eukaryota</taxon>
        <taxon>Viridiplantae</taxon>
        <taxon>Streptophyta</taxon>
        <taxon>Embryophyta</taxon>
        <taxon>Tracheophyta</taxon>
        <taxon>Spermatophyta</taxon>
        <taxon>Magnoliopsida</taxon>
        <taxon>eudicotyledons</taxon>
        <taxon>Gunneridae</taxon>
        <taxon>Pentapetalae</taxon>
        <taxon>rosids</taxon>
        <taxon>fabids</taxon>
        <taxon>Malpighiales</taxon>
        <taxon>Linaceae</taxon>
        <taxon>Linum</taxon>
    </lineage>
</organism>
<sequence>TRRRCHFISPHLPSKLGGKRIARSANRSAPSSRKILLRTRTQRTRSRCRAYARPLVYPGPAELRRTSFGYLRFDSRVGGFVILPMLIRSEKDYRLSPLILTYSILLLSCFPGLTLSADVTLDSMEIYNTHEWLKSSNPTVYFRCKGEDEIELPDVKEVNVTYRFNGDESWQPLTELTSKKCKRCGFYVKHIIKSDDVFEEWELCPSDFFDSDGKYRRVKEQEFDAAFLCKQCVPLATDSNGDSSSSSHKGKGMRVAVIILICALVSTVLILGSVVAYKHWLKKKRQQEQARFLKLFEDGDDIEDDLDLDTM</sequence>
<comment type="caution">
    <text evidence="3">The sequence shown here is derived from an EMBL/GenBank/DDBJ whole genome shotgun (WGS) entry which is preliminary data.</text>
</comment>
<evidence type="ECO:0000313" key="4">
    <source>
        <dbReference type="Proteomes" id="UP001154282"/>
    </source>
</evidence>
<evidence type="ECO:0000259" key="2">
    <source>
        <dbReference type="Pfam" id="PF25829"/>
    </source>
</evidence>
<evidence type="ECO:0000313" key="3">
    <source>
        <dbReference type="EMBL" id="CAI0471666.1"/>
    </source>
</evidence>
<keyword evidence="1" id="KW-0472">Membrane</keyword>
<dbReference type="Proteomes" id="UP001154282">
    <property type="component" value="Unassembled WGS sequence"/>
</dbReference>
<feature type="domain" description="DUF7953" evidence="2">
    <location>
        <begin position="116"/>
        <end position="230"/>
    </location>
</feature>
<keyword evidence="4" id="KW-1185">Reference proteome</keyword>
<evidence type="ECO:0000256" key="1">
    <source>
        <dbReference type="SAM" id="Phobius"/>
    </source>
</evidence>
<keyword evidence="1" id="KW-0812">Transmembrane</keyword>
<dbReference type="EMBL" id="CAMGYJ010000009">
    <property type="protein sequence ID" value="CAI0471666.1"/>
    <property type="molecule type" value="Genomic_DNA"/>
</dbReference>
<dbReference type="AlphaFoldDB" id="A0AAV0PN10"/>
<reference evidence="3" key="1">
    <citation type="submission" date="2022-08" db="EMBL/GenBank/DDBJ databases">
        <authorList>
            <person name="Gutierrez-Valencia J."/>
        </authorList>
    </citation>
    <scope>NUCLEOTIDE SEQUENCE</scope>
</reference>
<proteinExistence type="predicted"/>
<accession>A0AAV0PN10</accession>
<gene>
    <name evidence="3" type="ORF">LITE_LOCUS38976</name>
</gene>
<dbReference type="PANTHER" id="PTHR33780:SF3">
    <property type="entry name" value="EXPRESSED PROTEIN"/>
    <property type="match status" value="1"/>
</dbReference>
<feature type="transmembrane region" description="Helical" evidence="1">
    <location>
        <begin position="255"/>
        <end position="277"/>
    </location>
</feature>